<reference evidence="18" key="1">
    <citation type="submission" date="2018-05" db="EMBL/GenBank/DDBJ databases">
        <authorList>
            <person name="Lanie J.A."/>
            <person name="Ng W.-L."/>
            <person name="Kazmierczak K.M."/>
            <person name="Andrzejewski T.M."/>
            <person name="Davidsen T.M."/>
            <person name="Wayne K.J."/>
            <person name="Tettelin H."/>
            <person name="Glass J.I."/>
            <person name="Rusch D."/>
            <person name="Podicherti R."/>
            <person name="Tsui H.-C.T."/>
            <person name="Winkler M.E."/>
        </authorList>
    </citation>
    <scope>NUCLEOTIDE SEQUENCE</scope>
</reference>
<proteinExistence type="predicted"/>
<dbReference type="InterPro" id="IPR055163">
    <property type="entry name" value="ALK/LTK-like_GRD"/>
</dbReference>
<keyword evidence="7" id="KW-0547">Nucleotide-binding</keyword>
<dbReference type="EMBL" id="UINC01025409">
    <property type="protein sequence ID" value="SVB00940.1"/>
    <property type="molecule type" value="Genomic_DNA"/>
</dbReference>
<keyword evidence="6" id="KW-0732">Signal</keyword>
<keyword evidence="10" id="KW-1133">Transmembrane helix</keyword>
<dbReference type="Gene3D" id="2.60.40.10">
    <property type="entry name" value="Immunoglobulins"/>
    <property type="match status" value="1"/>
</dbReference>
<dbReference type="GO" id="GO:0005524">
    <property type="term" value="F:ATP binding"/>
    <property type="evidence" value="ECO:0007669"/>
    <property type="project" value="UniProtKB-KW"/>
</dbReference>
<evidence type="ECO:0000256" key="13">
    <source>
        <dbReference type="ARBA" id="ARBA00023157"/>
    </source>
</evidence>
<keyword evidence="15" id="KW-0325">Glycoprotein</keyword>
<evidence type="ECO:0000256" key="11">
    <source>
        <dbReference type="ARBA" id="ARBA00023136"/>
    </source>
</evidence>
<evidence type="ECO:0000256" key="2">
    <source>
        <dbReference type="ARBA" id="ARBA00011902"/>
    </source>
</evidence>
<organism evidence="18">
    <name type="scientific">marine metagenome</name>
    <dbReference type="NCBI Taxonomy" id="408172"/>
    <lineage>
        <taxon>unclassified sequences</taxon>
        <taxon>metagenomes</taxon>
        <taxon>ecological metagenomes</taxon>
    </lineage>
</organism>
<evidence type="ECO:0000256" key="7">
    <source>
        <dbReference type="ARBA" id="ARBA00022741"/>
    </source>
</evidence>
<dbReference type="Pfam" id="PF12810">
    <property type="entry name" value="ALK_LTK_GRD"/>
    <property type="match status" value="1"/>
</dbReference>
<keyword evidence="8" id="KW-0418">Kinase</keyword>
<evidence type="ECO:0000256" key="15">
    <source>
        <dbReference type="ARBA" id="ARBA00023180"/>
    </source>
</evidence>
<keyword evidence="5" id="KW-0812">Transmembrane</keyword>
<keyword evidence="11" id="KW-0472">Membrane</keyword>
<feature type="domain" description="ALK/LTK-like glycine-rich" evidence="17">
    <location>
        <begin position="248"/>
        <end position="466"/>
    </location>
</feature>
<comment type="subcellular location">
    <subcellularLocation>
        <location evidence="1">Cell membrane</location>
        <topology evidence="1">Single-pass type I membrane protein</topology>
    </subcellularLocation>
</comment>
<keyword evidence="4" id="KW-0808">Transferase</keyword>
<feature type="compositionally biased region" description="Gly residues" evidence="16">
    <location>
        <begin position="392"/>
        <end position="411"/>
    </location>
</feature>
<evidence type="ECO:0000256" key="3">
    <source>
        <dbReference type="ARBA" id="ARBA00022475"/>
    </source>
</evidence>
<feature type="non-terminal residue" evidence="18">
    <location>
        <position position="1"/>
    </location>
</feature>
<evidence type="ECO:0000256" key="5">
    <source>
        <dbReference type="ARBA" id="ARBA00022692"/>
    </source>
</evidence>
<evidence type="ECO:0000256" key="8">
    <source>
        <dbReference type="ARBA" id="ARBA00022777"/>
    </source>
</evidence>
<protein>
    <recommendedName>
        <fullName evidence="2">receptor protein-tyrosine kinase</fullName>
        <ecNumber evidence="2">2.7.10.1</ecNumber>
    </recommendedName>
</protein>
<feature type="region of interest" description="Disordered" evidence="16">
    <location>
        <begin position="389"/>
        <end position="417"/>
    </location>
</feature>
<keyword evidence="14" id="KW-0675">Receptor</keyword>
<keyword evidence="13" id="KW-1015">Disulfide bond</keyword>
<evidence type="ECO:0000256" key="12">
    <source>
        <dbReference type="ARBA" id="ARBA00023137"/>
    </source>
</evidence>
<dbReference type="EC" id="2.7.10.1" evidence="2"/>
<evidence type="ECO:0000256" key="4">
    <source>
        <dbReference type="ARBA" id="ARBA00022679"/>
    </source>
</evidence>
<gene>
    <name evidence="18" type="ORF">METZ01_LOCUS153794</name>
</gene>
<evidence type="ECO:0000256" key="10">
    <source>
        <dbReference type="ARBA" id="ARBA00022989"/>
    </source>
</evidence>
<evidence type="ECO:0000313" key="18">
    <source>
        <dbReference type="EMBL" id="SVB00940.1"/>
    </source>
</evidence>
<sequence>TGKFEGYDGNSFVNIPANPTISSIDDTEVDSAAGGNQTFVITGTNFSTGDVASFLGNDATEITASTTTIDSATQITAVIAKSSFVNSKEPYDVKIKKLTQTIGILENQINVDNAPTWTTSSGNLGTIQDDDTGTHFTLAASDAEGDTIAYTETGATNISGAGLALNSSTGAISGDPTDVGSSTTVSFTGRATAGSKTADRAFNIIITPPPSLLIGSTATNFVDSGATASKTTSGYETVTVTADMSVYVDLWGAGGGAPVSCDNASHGSAGGMAYGQITLLAGTTYVILVGLGGMEGSQSLTKFPDNGEHTNSMNARGHGGGSTRFGLYTQSGFNITSSSGDYNNTSAVYQLIAGAGSGGAVYAAWSSPVGGYGGGTSGAAGGGYYHADGSSSPGGGASQSSGGSGGTGGRSTAGTSGAKYSGGNSVSAAGGGGYYGGGGACAYYAQGGGGSGFLNTGGLLSNTGFQTTSVGGTDYYVSPVGTRSNKPSTAGNGGLCSVSSGQAGHGAVIFTKV</sequence>
<evidence type="ECO:0000256" key="9">
    <source>
        <dbReference type="ARBA" id="ARBA00022840"/>
    </source>
</evidence>
<evidence type="ECO:0000256" key="1">
    <source>
        <dbReference type="ARBA" id="ARBA00004251"/>
    </source>
</evidence>
<evidence type="ECO:0000256" key="16">
    <source>
        <dbReference type="SAM" id="MobiDB-lite"/>
    </source>
</evidence>
<keyword evidence="12" id="KW-0829">Tyrosine-protein kinase</keyword>
<name>A0A382AH97_9ZZZZ</name>
<keyword evidence="3" id="KW-1003">Cell membrane</keyword>
<dbReference type="InterPro" id="IPR013783">
    <property type="entry name" value="Ig-like_fold"/>
</dbReference>
<keyword evidence="9" id="KW-0067">ATP-binding</keyword>
<dbReference type="GO" id="GO:0004714">
    <property type="term" value="F:transmembrane receptor protein tyrosine kinase activity"/>
    <property type="evidence" value="ECO:0007669"/>
    <property type="project" value="UniProtKB-EC"/>
</dbReference>
<evidence type="ECO:0000259" key="17">
    <source>
        <dbReference type="Pfam" id="PF12810"/>
    </source>
</evidence>
<accession>A0A382AH97</accession>
<dbReference type="AlphaFoldDB" id="A0A382AH97"/>
<evidence type="ECO:0000256" key="14">
    <source>
        <dbReference type="ARBA" id="ARBA00023170"/>
    </source>
</evidence>
<evidence type="ECO:0000256" key="6">
    <source>
        <dbReference type="ARBA" id="ARBA00022729"/>
    </source>
</evidence>
<dbReference type="GO" id="GO:0005886">
    <property type="term" value="C:plasma membrane"/>
    <property type="evidence" value="ECO:0007669"/>
    <property type="project" value="UniProtKB-SubCell"/>
</dbReference>